<dbReference type="EMBL" id="JACHEO010000023">
    <property type="protein sequence ID" value="MBB5349312.1"/>
    <property type="molecule type" value="Genomic_DNA"/>
</dbReference>
<comment type="caution">
    <text evidence="1">The sequence shown here is derived from an EMBL/GenBank/DDBJ whole genome shotgun (WGS) entry which is preliminary data.</text>
</comment>
<dbReference type="RefSeq" id="WP_183352119.1">
    <property type="nucleotide sequence ID" value="NZ_JACHEO010000023.1"/>
</dbReference>
<proteinExistence type="predicted"/>
<protein>
    <submittedName>
        <fullName evidence="1">Uncharacterized protein</fullName>
    </submittedName>
</protein>
<reference evidence="1 2" key="1">
    <citation type="submission" date="2020-08" db="EMBL/GenBank/DDBJ databases">
        <title>Genomic Encyclopedia of Type Strains, Phase IV (KMG-IV): sequencing the most valuable type-strain genomes for metagenomic binning, comparative biology and taxonomic classification.</title>
        <authorList>
            <person name="Goeker M."/>
        </authorList>
    </citation>
    <scope>NUCLEOTIDE SEQUENCE [LARGE SCALE GENOMIC DNA]</scope>
    <source>
        <strain evidence="1 2">DSM 28570</strain>
    </source>
</reference>
<organism evidence="1 2">
    <name type="scientific">Desulfoprunum benzoelyticum</name>
    <dbReference type="NCBI Taxonomy" id="1506996"/>
    <lineage>
        <taxon>Bacteria</taxon>
        <taxon>Pseudomonadati</taxon>
        <taxon>Thermodesulfobacteriota</taxon>
        <taxon>Desulfobulbia</taxon>
        <taxon>Desulfobulbales</taxon>
        <taxon>Desulfobulbaceae</taxon>
        <taxon>Desulfoprunum</taxon>
    </lineage>
</organism>
<accession>A0A840UU40</accession>
<name>A0A840UU40_9BACT</name>
<evidence type="ECO:0000313" key="2">
    <source>
        <dbReference type="Proteomes" id="UP000539642"/>
    </source>
</evidence>
<gene>
    <name evidence="1" type="ORF">HNQ81_003064</name>
</gene>
<dbReference type="AlphaFoldDB" id="A0A840UU40"/>
<sequence>MHTGEKIIDRPITFTLPKSMQQPWTAAIVSFNPRGDPRPVAVRIPTLDR</sequence>
<keyword evidence="2" id="KW-1185">Reference proteome</keyword>
<dbReference type="Proteomes" id="UP000539642">
    <property type="component" value="Unassembled WGS sequence"/>
</dbReference>
<evidence type="ECO:0000313" key="1">
    <source>
        <dbReference type="EMBL" id="MBB5349312.1"/>
    </source>
</evidence>